<keyword evidence="3" id="KW-0732">Signal</keyword>
<dbReference type="Gene3D" id="3.30.70.100">
    <property type="match status" value="1"/>
</dbReference>
<feature type="region of interest" description="Disordered" evidence="2">
    <location>
        <begin position="24"/>
        <end position="44"/>
    </location>
</feature>
<evidence type="ECO:0000256" key="1">
    <source>
        <dbReference type="ARBA" id="ARBA00022723"/>
    </source>
</evidence>
<organism evidence="5 6">
    <name type="scientific">Flavobacterium endophyticum</name>
    <dbReference type="NCBI Taxonomy" id="1540163"/>
    <lineage>
        <taxon>Bacteria</taxon>
        <taxon>Pseudomonadati</taxon>
        <taxon>Bacteroidota</taxon>
        <taxon>Flavobacteriia</taxon>
        <taxon>Flavobacteriales</taxon>
        <taxon>Flavobacteriaceae</taxon>
        <taxon>Flavobacterium</taxon>
    </lineage>
</organism>
<feature type="compositionally biased region" description="Basic and acidic residues" evidence="2">
    <location>
        <begin position="24"/>
        <end position="41"/>
    </location>
</feature>
<dbReference type="GO" id="GO:0046872">
    <property type="term" value="F:metal ion binding"/>
    <property type="evidence" value="ECO:0007669"/>
    <property type="project" value="UniProtKB-KW"/>
</dbReference>
<dbReference type="PANTHER" id="PTHR46594">
    <property type="entry name" value="P-TYPE CATION-TRANSPORTING ATPASE"/>
    <property type="match status" value="1"/>
</dbReference>
<dbReference type="RefSeq" id="WP_121375383.1">
    <property type="nucleotide sequence ID" value="NZ_RBLC01000001.1"/>
</dbReference>
<dbReference type="PROSITE" id="PS50846">
    <property type="entry name" value="HMA_2"/>
    <property type="match status" value="1"/>
</dbReference>
<evidence type="ECO:0000313" key="6">
    <source>
        <dbReference type="Proteomes" id="UP000277579"/>
    </source>
</evidence>
<dbReference type="SUPFAM" id="SSF55008">
    <property type="entry name" value="HMA, heavy metal-associated domain"/>
    <property type="match status" value="1"/>
</dbReference>
<dbReference type="InterPro" id="IPR036163">
    <property type="entry name" value="HMA_dom_sf"/>
</dbReference>
<keyword evidence="6" id="KW-1185">Reference proteome</keyword>
<proteinExistence type="predicted"/>
<reference evidence="5 6" key="1">
    <citation type="submission" date="2018-10" db="EMBL/GenBank/DDBJ databases">
        <title>Genomic Encyclopedia of Archaeal and Bacterial Type Strains, Phase II (KMG-II): from individual species to whole genera.</title>
        <authorList>
            <person name="Goeker M."/>
        </authorList>
    </citation>
    <scope>NUCLEOTIDE SEQUENCE [LARGE SCALE GENOMIC DNA]</scope>
    <source>
        <strain evidence="5 6">DSM 29537</strain>
    </source>
</reference>
<dbReference type="EMBL" id="RBLC01000001">
    <property type="protein sequence ID" value="RKS26025.1"/>
    <property type="molecule type" value="Genomic_DNA"/>
</dbReference>
<evidence type="ECO:0000313" key="5">
    <source>
        <dbReference type="EMBL" id="RKS26025.1"/>
    </source>
</evidence>
<accession>A0A495MKY8</accession>
<dbReference type="PANTHER" id="PTHR46594:SF4">
    <property type="entry name" value="P-TYPE CATION-TRANSPORTING ATPASE"/>
    <property type="match status" value="1"/>
</dbReference>
<name>A0A495MKY8_9FLAO</name>
<feature type="signal peptide" evidence="3">
    <location>
        <begin position="1"/>
        <end position="21"/>
    </location>
</feature>
<dbReference type="Pfam" id="PF00403">
    <property type="entry name" value="HMA"/>
    <property type="match status" value="1"/>
</dbReference>
<feature type="compositionally biased region" description="Basic and acidic residues" evidence="2">
    <location>
        <begin position="147"/>
        <end position="161"/>
    </location>
</feature>
<dbReference type="OrthoDB" id="1178902at2"/>
<dbReference type="Proteomes" id="UP000277579">
    <property type="component" value="Unassembled WGS sequence"/>
</dbReference>
<feature type="region of interest" description="Disordered" evidence="2">
    <location>
        <begin position="129"/>
        <end position="182"/>
    </location>
</feature>
<sequence>MNFSKSLLVLALSGIMFVSCKNEPKATEAGEPTETAKDSTAEKTTAANLQTASFQIDGMSCAVGCAKTIEKKLASLDGVQEAKVDFEKKTATVAYDAAKQTPETLVETVEAVAGGETYKVSNVKSSGDKAMLYKEKEKEKEKKKKDDKKASCHDEKSKDAKAGGCCSGKKSCSADEKKAKSA</sequence>
<protein>
    <submittedName>
        <fullName evidence="5">Cu+-exporting ATPase</fullName>
    </submittedName>
</protein>
<dbReference type="AlphaFoldDB" id="A0A495MKY8"/>
<dbReference type="CDD" id="cd00371">
    <property type="entry name" value="HMA"/>
    <property type="match status" value="1"/>
</dbReference>
<dbReference type="FunFam" id="3.30.70.100:FF:000001">
    <property type="entry name" value="ATPase copper transporting beta"/>
    <property type="match status" value="1"/>
</dbReference>
<dbReference type="PROSITE" id="PS51257">
    <property type="entry name" value="PROKAR_LIPOPROTEIN"/>
    <property type="match status" value="1"/>
</dbReference>
<feature type="domain" description="HMA" evidence="4">
    <location>
        <begin position="50"/>
        <end position="117"/>
    </location>
</feature>
<comment type="caution">
    <text evidence="5">The sequence shown here is derived from an EMBL/GenBank/DDBJ whole genome shotgun (WGS) entry which is preliminary data.</text>
</comment>
<feature type="chain" id="PRO_5019840505" evidence="3">
    <location>
        <begin position="22"/>
        <end position="182"/>
    </location>
</feature>
<keyword evidence="1" id="KW-0479">Metal-binding</keyword>
<feature type="compositionally biased region" description="Basic and acidic residues" evidence="2">
    <location>
        <begin position="172"/>
        <end position="182"/>
    </location>
</feature>
<evidence type="ECO:0000259" key="4">
    <source>
        <dbReference type="PROSITE" id="PS50846"/>
    </source>
</evidence>
<dbReference type="InterPro" id="IPR006121">
    <property type="entry name" value="HMA_dom"/>
</dbReference>
<gene>
    <name evidence="5" type="ORF">CLV94_1076</name>
</gene>
<feature type="compositionally biased region" description="Basic and acidic residues" evidence="2">
    <location>
        <begin position="131"/>
        <end position="140"/>
    </location>
</feature>
<evidence type="ECO:0000256" key="2">
    <source>
        <dbReference type="SAM" id="MobiDB-lite"/>
    </source>
</evidence>
<evidence type="ECO:0000256" key="3">
    <source>
        <dbReference type="SAM" id="SignalP"/>
    </source>
</evidence>